<gene>
    <name evidence="2" type="ORF">A9B99_17890</name>
</gene>
<comment type="caution">
    <text evidence="2">The sequence shown here is derived from an EMBL/GenBank/DDBJ whole genome shotgun (WGS) entry which is preliminary data.</text>
</comment>
<evidence type="ECO:0000256" key="1">
    <source>
        <dbReference type="SAM" id="MobiDB-lite"/>
    </source>
</evidence>
<accession>A0A1B7L6R3</accession>
<name>A0A1B7L6R3_9ENTR</name>
<dbReference type="OrthoDB" id="5444681at2"/>
<sequence>MKKSMVAVGVIVALGVVWTGASWYTGKMIESHMDDAIAQVNTQLKKVAPLAELTISPRDYQRGIFSSHVQLVIKPQAGAKSSLLPEGKEIVLDETVRHGPFPGSIVPSMASVNTTLINNDTTKQLFTLTQGKSPVVVDTRISYNGDTNSDITLESLNYDKAPYKVAFAGGKFDVSVDNKGDKISTSGDLGSLTIDSVNEFDQKVGLAISSISASGETHISSFAERVGTQSLQAKGLTLSVEGKEMAQLGGLNVAAKSEPAADGKHLGGQIDYALNDLKVQNQNLGSGQLSVAISNLDGAALHQFREQYNQQVEALMAQPDVAENPELYQQKLVEVLAAGLPELLKGEPAIHISPLSWKNAKGESRFTLNLNFNDPAKSAEPKTLDQAADRYIKHLDSNLVIPLDMATELMTQVARIEGYQDDAAAKLAEQQVKGLAAMGQMFRITTVKDNNITTSLDYANGEVTLNGQKMPLSDFVGMFGLGGDIMPPVPEGNGTPAVPAVPAVPAQPATPPVQ</sequence>
<dbReference type="STRING" id="1691903.A9B99_17890"/>
<feature type="region of interest" description="Disordered" evidence="1">
    <location>
        <begin position="490"/>
        <end position="514"/>
    </location>
</feature>
<organism evidence="2 3">
    <name type="scientific">Mangrovibacter phragmitis</name>
    <dbReference type="NCBI Taxonomy" id="1691903"/>
    <lineage>
        <taxon>Bacteria</taxon>
        <taxon>Pseudomonadati</taxon>
        <taxon>Pseudomonadota</taxon>
        <taxon>Gammaproteobacteria</taxon>
        <taxon>Enterobacterales</taxon>
        <taxon>Enterobacteriaceae</taxon>
        <taxon>Mangrovibacter</taxon>
    </lineage>
</organism>
<dbReference type="InterPro" id="IPR010352">
    <property type="entry name" value="DUF945"/>
</dbReference>
<evidence type="ECO:0000313" key="2">
    <source>
        <dbReference type="EMBL" id="OAT78023.1"/>
    </source>
</evidence>
<dbReference type="RefSeq" id="WP_064595572.1">
    <property type="nucleotide sequence ID" value="NZ_CP134782.1"/>
</dbReference>
<proteinExistence type="predicted"/>
<dbReference type="Proteomes" id="UP000078225">
    <property type="component" value="Unassembled WGS sequence"/>
</dbReference>
<feature type="compositionally biased region" description="Low complexity" evidence="1">
    <location>
        <begin position="495"/>
        <end position="507"/>
    </location>
</feature>
<evidence type="ECO:0000313" key="3">
    <source>
        <dbReference type="Proteomes" id="UP000078225"/>
    </source>
</evidence>
<evidence type="ECO:0008006" key="4">
    <source>
        <dbReference type="Google" id="ProtNLM"/>
    </source>
</evidence>
<keyword evidence="3" id="KW-1185">Reference proteome</keyword>
<dbReference type="AlphaFoldDB" id="A0A1B7L6R3"/>
<dbReference type="EMBL" id="LYRP01000002">
    <property type="protein sequence ID" value="OAT78023.1"/>
    <property type="molecule type" value="Genomic_DNA"/>
</dbReference>
<protein>
    <recommendedName>
        <fullName evidence="4">GTP-binding protein</fullName>
    </recommendedName>
</protein>
<reference evidence="3" key="1">
    <citation type="submission" date="2016-05" db="EMBL/GenBank/DDBJ databases">
        <authorList>
            <person name="Behera P."/>
            <person name="Vaishampayan P."/>
            <person name="Singh N."/>
            <person name="Raina V."/>
            <person name="Suar M."/>
            <person name="Pattnaik A."/>
            <person name="Rastogi G."/>
        </authorList>
    </citation>
    <scope>NUCLEOTIDE SEQUENCE [LARGE SCALE GENOMIC DNA]</scope>
    <source>
        <strain evidence="3">MP23</strain>
    </source>
</reference>
<dbReference type="Pfam" id="PF06097">
    <property type="entry name" value="DUF945"/>
    <property type="match status" value="1"/>
</dbReference>